<feature type="domain" description="HD-GYP" evidence="2">
    <location>
        <begin position="114"/>
        <end position="302"/>
    </location>
</feature>
<reference evidence="3 4" key="2">
    <citation type="submission" date="2017-09" db="EMBL/GenBank/DDBJ databases">
        <title>Bacillus patelloidae sp. nov., isolated from the intestinal tract of a marine limpet.</title>
        <authorList>
            <person name="Liu R."/>
            <person name="Dong C."/>
            <person name="Shao Z."/>
        </authorList>
    </citation>
    <scope>NUCLEOTIDE SEQUENCE [LARGE SCALE GENOMIC DNA]</scope>
    <source>
        <strain evidence="3 4">SA5d-4</strain>
    </source>
</reference>
<gene>
    <name evidence="3" type="ORF">CIB95_09655</name>
</gene>
<dbReference type="NCBIfam" id="TIGR00277">
    <property type="entry name" value="HDIG"/>
    <property type="match status" value="1"/>
</dbReference>
<dbReference type="PROSITE" id="PS51832">
    <property type="entry name" value="HD_GYP"/>
    <property type="match status" value="1"/>
</dbReference>
<dbReference type="Pfam" id="PF13487">
    <property type="entry name" value="HD_5"/>
    <property type="match status" value="1"/>
</dbReference>
<sequence length="302" mass="34815">MTNGLFLGKETSCIEKTVQDFDQLCLIAKGDGAEIMFQDIEKDMAFCLDPSGSDATLEFFYIIEGEIFSESTTSKTTLQKGEYFYTQNLTEPFYFTAMTKVKLLYVSTKPVFHYLSERVKELKKIVQEVQNKDLYTLEHSLGVQDYALKIARRLHWPKDKLEVLFYATLFHDIGKIHTPIEILNKPGRLTNEEYEIIKKHPLDGSKMVEGTYFKNLSEIIAQHHERLDGKGYPHGLKDDEILIEAKIIAVSDCYDAMTSDRPYRKGLAPEMAVKELQRCQGTQFDPEIVRLFIDILKDEKII</sequence>
<dbReference type="EMBL" id="NPIA01000004">
    <property type="protein sequence ID" value="OZM57025.1"/>
    <property type="molecule type" value="Genomic_DNA"/>
</dbReference>
<dbReference type="InterPro" id="IPR037522">
    <property type="entry name" value="HD_GYP_dom"/>
</dbReference>
<evidence type="ECO:0000259" key="2">
    <source>
        <dbReference type="PROSITE" id="PS51832"/>
    </source>
</evidence>
<dbReference type="InterPro" id="IPR006674">
    <property type="entry name" value="HD_domain"/>
</dbReference>
<organism evidence="3 4">
    <name type="scientific">Lottiidibacillus patelloidae</name>
    <dbReference type="NCBI Taxonomy" id="2670334"/>
    <lineage>
        <taxon>Bacteria</taxon>
        <taxon>Bacillati</taxon>
        <taxon>Bacillota</taxon>
        <taxon>Bacilli</taxon>
        <taxon>Bacillales</taxon>
        <taxon>Bacillaceae</taxon>
        <taxon>Lottiidibacillus</taxon>
    </lineage>
</organism>
<dbReference type="InterPro" id="IPR006675">
    <property type="entry name" value="HDIG_dom"/>
</dbReference>
<dbReference type="InterPro" id="IPR003607">
    <property type="entry name" value="HD/PDEase_dom"/>
</dbReference>
<comment type="caution">
    <text evidence="3">The sequence shown here is derived from an EMBL/GenBank/DDBJ whole genome shotgun (WGS) entry which is preliminary data.</text>
</comment>
<dbReference type="Proteomes" id="UP000217083">
    <property type="component" value="Unassembled WGS sequence"/>
</dbReference>
<dbReference type="SUPFAM" id="SSF109604">
    <property type="entry name" value="HD-domain/PDEase-like"/>
    <property type="match status" value="1"/>
</dbReference>
<dbReference type="RefSeq" id="WP_094924620.1">
    <property type="nucleotide sequence ID" value="NZ_NPIA01000004.1"/>
</dbReference>
<protein>
    <submittedName>
        <fullName evidence="3">Uncharacterized protein</fullName>
    </submittedName>
</protein>
<accession>A0A263BTM7</accession>
<dbReference type="Gene3D" id="1.10.3210.10">
    <property type="entry name" value="Hypothetical protein af1432"/>
    <property type="match status" value="1"/>
</dbReference>
<dbReference type="CDD" id="cd00077">
    <property type="entry name" value="HDc"/>
    <property type="match status" value="1"/>
</dbReference>
<evidence type="ECO:0000313" key="4">
    <source>
        <dbReference type="Proteomes" id="UP000217083"/>
    </source>
</evidence>
<reference evidence="4" key="1">
    <citation type="submission" date="2017-08" db="EMBL/GenBank/DDBJ databases">
        <authorList>
            <person name="Huang Z."/>
        </authorList>
    </citation>
    <scope>NUCLEOTIDE SEQUENCE [LARGE SCALE GENOMIC DNA]</scope>
    <source>
        <strain evidence="4">SA5d-4</strain>
    </source>
</reference>
<evidence type="ECO:0000259" key="1">
    <source>
        <dbReference type="PROSITE" id="PS51831"/>
    </source>
</evidence>
<feature type="domain" description="HD" evidence="1">
    <location>
        <begin position="136"/>
        <end position="257"/>
    </location>
</feature>
<dbReference type="PROSITE" id="PS51831">
    <property type="entry name" value="HD"/>
    <property type="match status" value="1"/>
</dbReference>
<keyword evidence="4" id="KW-1185">Reference proteome</keyword>
<dbReference type="AlphaFoldDB" id="A0A263BTM7"/>
<dbReference type="SMART" id="SM00471">
    <property type="entry name" value="HDc"/>
    <property type="match status" value="1"/>
</dbReference>
<evidence type="ECO:0000313" key="3">
    <source>
        <dbReference type="EMBL" id="OZM57025.1"/>
    </source>
</evidence>
<name>A0A263BTM7_9BACI</name>
<dbReference type="PANTHER" id="PTHR43155:SF2">
    <property type="entry name" value="CYCLIC DI-GMP PHOSPHODIESTERASE PA4108"/>
    <property type="match status" value="1"/>
</dbReference>
<dbReference type="PANTHER" id="PTHR43155">
    <property type="entry name" value="CYCLIC DI-GMP PHOSPHODIESTERASE PA4108-RELATED"/>
    <property type="match status" value="1"/>
</dbReference>
<proteinExistence type="predicted"/>